<name>A0AB37HYN2_9ACTN</name>
<feature type="domain" description="OCRE" evidence="2">
    <location>
        <begin position="90"/>
        <end position="122"/>
    </location>
</feature>
<dbReference type="RefSeq" id="WP_014847200.1">
    <property type="nucleotide sequence ID" value="NZ_CP040007.1"/>
</dbReference>
<accession>A0AB37HYN2</accession>
<evidence type="ECO:0000313" key="4">
    <source>
        <dbReference type="Proteomes" id="UP000677180"/>
    </source>
</evidence>
<dbReference type="EMBL" id="CP072385">
    <property type="protein sequence ID" value="QUC12020.1"/>
    <property type="molecule type" value="Genomic_DNA"/>
</dbReference>
<feature type="transmembrane region" description="Helical" evidence="1">
    <location>
        <begin position="41"/>
        <end position="65"/>
    </location>
</feature>
<evidence type="ECO:0000313" key="3">
    <source>
        <dbReference type="EMBL" id="QUC12020.1"/>
    </source>
</evidence>
<sequence>MNEFDRTLIETTKTHRERLASAFIHGRLTERHKVNTNLGRLLGSVILAAVVGVACLGTGFVLGLLERQQHEQAINSFMAAMKANPIKPGNGYVEDEKTGLLFNPETGIYIDPRTGFRVDPETMLATDPQGRTIDIRLGWYYDPETRTYTDPASGLTIDPETLTVVKKDKKER</sequence>
<keyword evidence="1" id="KW-0472">Membrane</keyword>
<keyword evidence="1" id="KW-1133">Transmembrane helix</keyword>
<keyword evidence="1" id="KW-0812">Transmembrane</keyword>
<dbReference type="AlphaFoldDB" id="A0AB37HYN2"/>
<organism evidence="3 4">
    <name type="scientific">Arachnia propionica</name>
    <dbReference type="NCBI Taxonomy" id="1750"/>
    <lineage>
        <taxon>Bacteria</taxon>
        <taxon>Bacillati</taxon>
        <taxon>Actinomycetota</taxon>
        <taxon>Actinomycetes</taxon>
        <taxon>Propionibacteriales</taxon>
        <taxon>Propionibacteriaceae</taxon>
        <taxon>Arachnia</taxon>
    </lineage>
</organism>
<dbReference type="InterPro" id="IPR041591">
    <property type="entry name" value="OCRE"/>
</dbReference>
<reference evidence="3" key="1">
    <citation type="submission" date="2021-03" db="EMBL/GenBank/DDBJ databases">
        <title>Human Oral Microbial Genomes.</title>
        <authorList>
            <person name="Johnston C.D."/>
            <person name="Chen T."/>
            <person name="Dewhirst F.E."/>
        </authorList>
    </citation>
    <scope>NUCLEOTIDE SEQUENCE</scope>
    <source>
        <strain evidence="3">F0714</strain>
    </source>
</reference>
<dbReference type="Pfam" id="PF17780">
    <property type="entry name" value="OCRE"/>
    <property type="match status" value="1"/>
</dbReference>
<evidence type="ECO:0000256" key="1">
    <source>
        <dbReference type="SAM" id="Phobius"/>
    </source>
</evidence>
<gene>
    <name evidence="3" type="ORF">J5A53_04835</name>
</gene>
<dbReference type="Proteomes" id="UP000677180">
    <property type="component" value="Chromosome"/>
</dbReference>
<protein>
    <recommendedName>
        <fullName evidence="2">OCRE domain-containing protein</fullName>
    </recommendedName>
</protein>
<proteinExistence type="predicted"/>
<evidence type="ECO:0000259" key="2">
    <source>
        <dbReference type="Pfam" id="PF17780"/>
    </source>
</evidence>